<dbReference type="PROSITE" id="PS51318">
    <property type="entry name" value="TAT"/>
    <property type="match status" value="1"/>
</dbReference>
<keyword evidence="6" id="KW-1185">Reference proteome</keyword>
<dbReference type="PROSITE" id="PS51257">
    <property type="entry name" value="PROKAR_LIPOPROTEIN"/>
    <property type="match status" value="1"/>
</dbReference>
<proteinExistence type="predicted"/>
<evidence type="ECO:0000256" key="1">
    <source>
        <dbReference type="ARBA" id="ARBA00004613"/>
    </source>
</evidence>
<name>A0ABD5V4X4_9EURY</name>
<evidence type="ECO:0000313" key="6">
    <source>
        <dbReference type="Proteomes" id="UP001596312"/>
    </source>
</evidence>
<dbReference type="SUPFAM" id="SSF88713">
    <property type="entry name" value="Glycoside hydrolase/deacetylase"/>
    <property type="match status" value="1"/>
</dbReference>
<dbReference type="AlphaFoldDB" id="A0ABD5V4X4"/>
<dbReference type="PROSITE" id="PS51677">
    <property type="entry name" value="NODB"/>
    <property type="match status" value="1"/>
</dbReference>
<dbReference type="EMBL" id="JBHSXQ010000003">
    <property type="protein sequence ID" value="MFC6905841.1"/>
    <property type="molecule type" value="Genomic_DNA"/>
</dbReference>
<feature type="compositionally biased region" description="Acidic residues" evidence="3">
    <location>
        <begin position="33"/>
        <end position="43"/>
    </location>
</feature>
<dbReference type="InterPro" id="IPR011330">
    <property type="entry name" value="Glyco_hydro/deAcase_b/a-brl"/>
</dbReference>
<feature type="domain" description="NodB homology" evidence="4">
    <location>
        <begin position="259"/>
        <end position="464"/>
    </location>
</feature>
<feature type="region of interest" description="Disordered" evidence="3">
    <location>
        <begin position="22"/>
        <end position="62"/>
    </location>
</feature>
<dbReference type="Proteomes" id="UP001596312">
    <property type="component" value="Unassembled WGS sequence"/>
</dbReference>
<reference evidence="5 6" key="1">
    <citation type="journal article" date="2019" name="Int. J. Syst. Evol. Microbiol.">
        <title>The Global Catalogue of Microorganisms (GCM) 10K type strain sequencing project: providing services to taxonomists for standard genome sequencing and annotation.</title>
        <authorList>
            <consortium name="The Broad Institute Genomics Platform"/>
            <consortium name="The Broad Institute Genome Sequencing Center for Infectious Disease"/>
            <person name="Wu L."/>
            <person name="Ma J."/>
        </authorList>
    </citation>
    <scope>NUCLEOTIDE SEQUENCE [LARGE SCALE GENOMIC DNA]</scope>
    <source>
        <strain evidence="5 6">CGMCC 1.3240</strain>
    </source>
</reference>
<dbReference type="InterPro" id="IPR051398">
    <property type="entry name" value="Polysacch_Deacetylase"/>
</dbReference>
<dbReference type="PANTHER" id="PTHR34216">
    <property type="match status" value="1"/>
</dbReference>
<dbReference type="Gene3D" id="3.20.20.370">
    <property type="entry name" value="Glycoside hydrolase/deacetylase"/>
    <property type="match status" value="1"/>
</dbReference>
<gene>
    <name evidence="5" type="ORF">ACFQGH_11625</name>
</gene>
<evidence type="ECO:0000259" key="4">
    <source>
        <dbReference type="PROSITE" id="PS51677"/>
    </source>
</evidence>
<sequence>MAKKSNRRKFLAAIGGSSLTLAAGCTGQLPDTAGDEDEDENNEDNGLNGNSDSENATPPAINHGEVVSNFDDDLDDWFELDGELTGDDEVLLTGSQSARIENTGGFAGIARSFPDGLDMESHHLSMAVRVDTPRPARITVRIHAPGQADQVWGTRTVLSNYAGWLRMDVGYTGGRGEPLFDNVQEIEIVLDDPNASTDDAEEVEEDDAAGELDEEDDDSLALTFTPLQTDDDGEGEDEGNADIQFWVDDLRITPAADQGYVMLTFDDAVESQYENVFSLLEERDIPAVAAVVPDSLNRENRLTIDHLREMRDAGWDISSHPEGEAFRELEDPDAIRQDIESAHAYLDNRGFPGGARSMFVPYHNTNEEVVEITREYHELSSYFGGSTNAVPFTDPMHLSRVNMFDLDAFTSMIDSAAEYNQLAIGLAHGVVPEDELEDDPLADMSTEQLEELLDYIEESDVQVVTASDLLDNSENL</sequence>
<comment type="subcellular location">
    <subcellularLocation>
        <location evidence="1">Secreted</location>
    </subcellularLocation>
</comment>
<evidence type="ECO:0000256" key="2">
    <source>
        <dbReference type="ARBA" id="ARBA00022729"/>
    </source>
</evidence>
<dbReference type="CDD" id="cd10970">
    <property type="entry name" value="CE4_DAC_u1_6s"/>
    <property type="match status" value="1"/>
</dbReference>
<dbReference type="RefSeq" id="WP_340604371.1">
    <property type="nucleotide sequence ID" value="NZ_JBBMXV010000003.1"/>
</dbReference>
<feature type="compositionally biased region" description="Acidic residues" evidence="3">
    <location>
        <begin position="198"/>
        <end position="219"/>
    </location>
</feature>
<dbReference type="InterPro" id="IPR002509">
    <property type="entry name" value="NODB_dom"/>
</dbReference>
<protein>
    <submittedName>
        <fullName evidence="5">Polysaccharide deacetylase family protein</fullName>
    </submittedName>
</protein>
<dbReference type="InterPro" id="IPR006311">
    <property type="entry name" value="TAT_signal"/>
</dbReference>
<dbReference type="PANTHER" id="PTHR34216:SF3">
    <property type="entry name" value="POLY-BETA-1,6-N-ACETYL-D-GLUCOSAMINE N-DEACETYLASE"/>
    <property type="match status" value="1"/>
</dbReference>
<organism evidence="5 6">
    <name type="scientific">Halalkalicoccus tibetensis</name>
    <dbReference type="NCBI Taxonomy" id="175632"/>
    <lineage>
        <taxon>Archaea</taxon>
        <taxon>Methanobacteriati</taxon>
        <taxon>Methanobacteriota</taxon>
        <taxon>Stenosarchaea group</taxon>
        <taxon>Halobacteria</taxon>
        <taxon>Halobacteriales</taxon>
        <taxon>Halococcaceae</taxon>
        <taxon>Halalkalicoccus</taxon>
    </lineage>
</organism>
<comment type="caution">
    <text evidence="5">The sequence shown here is derived from an EMBL/GenBank/DDBJ whole genome shotgun (WGS) entry which is preliminary data.</text>
</comment>
<evidence type="ECO:0000256" key="3">
    <source>
        <dbReference type="SAM" id="MobiDB-lite"/>
    </source>
</evidence>
<feature type="region of interest" description="Disordered" evidence="3">
    <location>
        <begin position="193"/>
        <end position="219"/>
    </location>
</feature>
<dbReference type="GO" id="GO:0005576">
    <property type="term" value="C:extracellular region"/>
    <property type="evidence" value="ECO:0007669"/>
    <property type="project" value="UniProtKB-SubCell"/>
</dbReference>
<dbReference type="Pfam" id="PF01522">
    <property type="entry name" value="Polysacc_deac_1"/>
    <property type="match status" value="1"/>
</dbReference>
<accession>A0ABD5V4X4</accession>
<keyword evidence="2" id="KW-0732">Signal</keyword>
<evidence type="ECO:0000313" key="5">
    <source>
        <dbReference type="EMBL" id="MFC6905841.1"/>
    </source>
</evidence>